<organism evidence="1 2">
    <name type="scientific">SAR92 clade bacterium</name>
    <dbReference type="NCBI Taxonomy" id="2315479"/>
    <lineage>
        <taxon>Bacteria</taxon>
        <taxon>Pseudomonadati</taxon>
        <taxon>Pseudomonadota</taxon>
        <taxon>Gammaproteobacteria</taxon>
        <taxon>Cellvibrionales</taxon>
        <taxon>Porticoccaceae</taxon>
        <taxon>SAR92 clade</taxon>
    </lineage>
</organism>
<dbReference type="GO" id="GO:0016298">
    <property type="term" value="F:lipase activity"/>
    <property type="evidence" value="ECO:0007669"/>
    <property type="project" value="InterPro"/>
</dbReference>
<reference evidence="1 2" key="1">
    <citation type="submission" date="2019-02" db="EMBL/GenBank/DDBJ databases">
        <title>Prokaryotic population dynamics and viral predation in marine succession experiment using metagenomics: the confinement effect.</title>
        <authorList>
            <person name="Haro-Moreno J.M."/>
            <person name="Rodriguez-Valera F."/>
            <person name="Lopez-Perez M."/>
        </authorList>
    </citation>
    <scope>NUCLEOTIDE SEQUENCE [LARGE SCALE GENOMIC DNA]</scope>
    <source>
        <strain evidence="1">MED-G170</strain>
    </source>
</reference>
<comment type="caution">
    <text evidence="1">The sequence shown here is derived from an EMBL/GenBank/DDBJ whole genome shotgun (WGS) entry which is preliminary data.</text>
</comment>
<dbReference type="Gene3D" id="3.40.50.1820">
    <property type="entry name" value="alpha/beta hydrolase"/>
    <property type="match status" value="1"/>
</dbReference>
<name>A0A520MGW3_9GAMM</name>
<sequence length="274" mass="30604">METNLHFVEYGNPNGTPVVYFHGAPGAPEECSLFDAHAKIYNLNIMSFDRFSIDSSLTAARYYQFIADTIKQKTNGKPIDLIGFSIGCHTAIETSNYMNENVRNLYLISAAAPLDAGVFIDDMAGKFLFSAAIKSPIVFNLISYWQNLMAKLAPNMLYRILFASATGKDKTLSETIDFKANFTPILADCFKRNLTGYMRDIKQYVTPWQSAVRDCKTNVYLWHGDQDNWSPISMAHHLANNIPNCSSPKIIKGASHFTCLTLAAPEICAQINEN</sequence>
<dbReference type="InterPro" id="IPR019363">
    <property type="entry name" value="LDAH"/>
</dbReference>
<accession>A0A520MGW3</accession>
<proteinExistence type="predicted"/>
<dbReference type="GO" id="GO:0005811">
    <property type="term" value="C:lipid droplet"/>
    <property type="evidence" value="ECO:0007669"/>
    <property type="project" value="InterPro"/>
</dbReference>
<dbReference type="InterPro" id="IPR029058">
    <property type="entry name" value="AB_hydrolase_fold"/>
</dbReference>
<dbReference type="AlphaFoldDB" id="A0A520MGW3"/>
<dbReference type="SUPFAM" id="SSF53474">
    <property type="entry name" value="alpha/beta-Hydrolases"/>
    <property type="match status" value="1"/>
</dbReference>
<evidence type="ECO:0000313" key="2">
    <source>
        <dbReference type="Proteomes" id="UP000315889"/>
    </source>
</evidence>
<dbReference type="Pfam" id="PF10230">
    <property type="entry name" value="LIDHydrolase"/>
    <property type="match status" value="1"/>
</dbReference>
<dbReference type="GO" id="GO:0019915">
    <property type="term" value="P:lipid storage"/>
    <property type="evidence" value="ECO:0007669"/>
    <property type="project" value="InterPro"/>
</dbReference>
<dbReference type="Proteomes" id="UP000315889">
    <property type="component" value="Unassembled WGS sequence"/>
</dbReference>
<gene>
    <name evidence="1" type="ORF">EVB03_03975</name>
</gene>
<keyword evidence="1" id="KW-0378">Hydrolase</keyword>
<protein>
    <submittedName>
        <fullName evidence="1">Alpha/beta hydrolase</fullName>
    </submittedName>
</protein>
<dbReference type="EMBL" id="SHBP01000004">
    <property type="protein sequence ID" value="RZO20427.1"/>
    <property type="molecule type" value="Genomic_DNA"/>
</dbReference>
<evidence type="ECO:0000313" key="1">
    <source>
        <dbReference type="EMBL" id="RZO20427.1"/>
    </source>
</evidence>